<reference evidence="10" key="2">
    <citation type="submission" date="2017-10" db="EMBL/GenBank/DDBJ databases">
        <title>Kefir isolates.</title>
        <authorList>
            <person name="Kim Y."/>
            <person name="Blasche S."/>
        </authorList>
    </citation>
    <scope>NUCLEOTIDE SEQUENCE [LARGE SCALE GENOMIC DNA]</scope>
    <source>
        <strain evidence="10">OG2-2</strain>
    </source>
</reference>
<organism evidence="10 12">
    <name type="scientific">Rothia dentocariosa</name>
    <dbReference type="NCBI Taxonomy" id="2047"/>
    <lineage>
        <taxon>Bacteria</taxon>
        <taxon>Bacillati</taxon>
        <taxon>Actinomycetota</taxon>
        <taxon>Actinomycetes</taxon>
        <taxon>Micrococcales</taxon>
        <taxon>Micrococcaceae</taxon>
        <taxon>Rothia</taxon>
    </lineage>
</organism>
<feature type="domain" description="Major facilitator superfamily (MFS) profile" evidence="8">
    <location>
        <begin position="18"/>
        <end position="403"/>
    </location>
</feature>
<dbReference type="InterPro" id="IPR020846">
    <property type="entry name" value="MFS_dom"/>
</dbReference>
<accession>A0A2A8D8F2</accession>
<feature type="transmembrane region" description="Helical" evidence="7">
    <location>
        <begin position="344"/>
        <end position="365"/>
    </location>
</feature>
<feature type="transmembrane region" description="Helical" evidence="7">
    <location>
        <begin position="287"/>
        <end position="306"/>
    </location>
</feature>
<evidence type="ECO:0000259" key="8">
    <source>
        <dbReference type="PROSITE" id="PS50850"/>
    </source>
</evidence>
<evidence type="ECO:0000313" key="10">
    <source>
        <dbReference type="EMBL" id="PEN17272.1"/>
    </source>
</evidence>
<feature type="transmembrane region" description="Helical" evidence="7">
    <location>
        <begin position="16"/>
        <end position="36"/>
    </location>
</feature>
<dbReference type="Proteomes" id="UP000219947">
    <property type="component" value="Unassembled WGS sequence"/>
</dbReference>
<comment type="similarity">
    <text evidence="2">Belongs to the major facilitator superfamily. Nitrate/nitrite porter (TC 2.A.1.8) family.</text>
</comment>
<dbReference type="Gene3D" id="1.20.1250.20">
    <property type="entry name" value="MFS general substrate transporter like domains"/>
    <property type="match status" value="2"/>
</dbReference>
<feature type="transmembrane region" description="Helical" evidence="7">
    <location>
        <begin position="222"/>
        <end position="242"/>
    </location>
</feature>
<dbReference type="RefSeq" id="WP_004005304.1">
    <property type="nucleotide sequence ID" value="NZ_CP054018.1"/>
</dbReference>
<feature type="transmembrane region" description="Helical" evidence="7">
    <location>
        <begin position="56"/>
        <end position="74"/>
    </location>
</feature>
<dbReference type="InterPro" id="IPR011701">
    <property type="entry name" value="MFS"/>
</dbReference>
<feature type="transmembrane region" description="Helical" evidence="7">
    <location>
        <begin position="312"/>
        <end position="332"/>
    </location>
</feature>
<protein>
    <submittedName>
        <fullName evidence="9">MFS transporter</fullName>
    </submittedName>
    <submittedName>
        <fullName evidence="10">NarK/NasA family nitrate transporter</fullName>
    </submittedName>
</protein>
<proteinExistence type="inferred from homology"/>
<dbReference type="AlphaFoldDB" id="A0A2A8D8F2"/>
<evidence type="ECO:0000313" key="9">
    <source>
        <dbReference type="EMBL" id="PAK85910.1"/>
    </source>
</evidence>
<sequence length="414" mass="43317">MSAPTAESYDLKKGQLFNLLLVTFASTVGFWAWTIVGPLAKYYAKPDQMHLNPGTTSLLVAMPIFIGAIGRIPIGGLTDKYGGRIMMSLVLAVSAPLVLLVGVAGSMKSFPLMLVFSFLLGIAGTVFAVGIPFSSAWYPPARKGFATGVFGAGMVGTALSAFFTPRLMNLVGYMNTHYIIAALCAVTAVISFLFLRDSPATANREVTPLMPKIIRAFKVKSTWQLCFLYSVVFGGFVAFSNYLPTYLNNIYSFNPEDAGARAAGFAAAAVVARPFGGILADKFGPKIITCIALGGVSVLALVTAFQPDAEHVYGPIFLTMAALLGLGSGSVFGWVGRAADPKNVGAVSGVIAAAGALGGFFPPLVMGATYDAAHRNYFIGLTLLAVTAAVAFASAFLVKHGGKPEHHKADAAAK</sequence>
<feature type="transmembrane region" description="Helical" evidence="7">
    <location>
        <begin position="110"/>
        <end position="133"/>
    </location>
</feature>
<evidence type="ECO:0000313" key="12">
    <source>
        <dbReference type="Proteomes" id="UP000219947"/>
    </source>
</evidence>
<dbReference type="GO" id="GO:0042128">
    <property type="term" value="P:nitrate assimilation"/>
    <property type="evidence" value="ECO:0007669"/>
    <property type="project" value="UniProtKB-KW"/>
</dbReference>
<evidence type="ECO:0000256" key="6">
    <source>
        <dbReference type="ARBA" id="ARBA00023136"/>
    </source>
</evidence>
<feature type="transmembrane region" description="Helical" evidence="7">
    <location>
        <begin position="262"/>
        <end position="280"/>
    </location>
</feature>
<reference evidence="9 11" key="1">
    <citation type="submission" date="2017-04" db="EMBL/GenBank/DDBJ databases">
        <title>Kefir bacterial isolates.</title>
        <authorList>
            <person name="Kim Y."/>
            <person name="Blasche S."/>
            <person name="Patil K.R."/>
        </authorList>
    </citation>
    <scope>NUCLEOTIDE SEQUENCE [LARGE SCALE GENOMIC DNA]</scope>
    <source>
        <strain evidence="9 11">OG2-1</strain>
    </source>
</reference>
<feature type="transmembrane region" description="Helical" evidence="7">
    <location>
        <begin position="377"/>
        <end position="398"/>
    </location>
</feature>
<dbReference type="InterPro" id="IPR036259">
    <property type="entry name" value="MFS_trans_sf"/>
</dbReference>
<feature type="transmembrane region" description="Helical" evidence="7">
    <location>
        <begin position="145"/>
        <end position="164"/>
    </location>
</feature>
<evidence type="ECO:0000256" key="7">
    <source>
        <dbReference type="SAM" id="Phobius"/>
    </source>
</evidence>
<feature type="transmembrane region" description="Helical" evidence="7">
    <location>
        <begin position="86"/>
        <end position="104"/>
    </location>
</feature>
<evidence type="ECO:0000256" key="4">
    <source>
        <dbReference type="ARBA" id="ARBA00022989"/>
    </source>
</evidence>
<gene>
    <name evidence="9" type="ORF">B8W87_04960</name>
    <name evidence="10" type="ORF">CRM92_04475</name>
</gene>
<comment type="caution">
    <text evidence="10">The sequence shown here is derived from an EMBL/GenBank/DDBJ whole genome shotgun (WGS) entry which is preliminary data.</text>
</comment>
<evidence type="ECO:0000256" key="5">
    <source>
        <dbReference type="ARBA" id="ARBA00023063"/>
    </source>
</evidence>
<name>A0A2A8D8F2_9MICC</name>
<evidence type="ECO:0000313" key="11">
    <source>
        <dbReference type="Proteomes" id="UP000216195"/>
    </source>
</evidence>
<dbReference type="Pfam" id="PF07690">
    <property type="entry name" value="MFS_1"/>
    <property type="match status" value="1"/>
</dbReference>
<dbReference type="PROSITE" id="PS50850">
    <property type="entry name" value="MFS"/>
    <property type="match status" value="1"/>
</dbReference>
<keyword evidence="3 7" id="KW-0812">Transmembrane</keyword>
<dbReference type="SUPFAM" id="SSF103473">
    <property type="entry name" value="MFS general substrate transporter"/>
    <property type="match status" value="1"/>
</dbReference>
<dbReference type="Proteomes" id="UP000216195">
    <property type="component" value="Unassembled WGS sequence"/>
</dbReference>
<keyword evidence="4 7" id="KW-1133">Transmembrane helix</keyword>
<evidence type="ECO:0000256" key="2">
    <source>
        <dbReference type="ARBA" id="ARBA00008432"/>
    </source>
</evidence>
<keyword evidence="6 7" id="KW-0472">Membrane</keyword>
<dbReference type="GO" id="GO:0005886">
    <property type="term" value="C:plasma membrane"/>
    <property type="evidence" value="ECO:0007669"/>
    <property type="project" value="UniProtKB-SubCell"/>
</dbReference>
<comment type="subcellular location">
    <subcellularLocation>
        <location evidence="1">Cell membrane</location>
        <topology evidence="1">Multi-pass membrane protein</topology>
    </subcellularLocation>
</comment>
<keyword evidence="5" id="KW-0534">Nitrate assimilation</keyword>
<keyword evidence="12" id="KW-1185">Reference proteome</keyword>
<dbReference type="PANTHER" id="PTHR23515">
    <property type="entry name" value="HIGH-AFFINITY NITRATE TRANSPORTER 2.3"/>
    <property type="match status" value="1"/>
</dbReference>
<dbReference type="GO" id="GO:0015112">
    <property type="term" value="F:nitrate transmembrane transporter activity"/>
    <property type="evidence" value="ECO:0007669"/>
    <property type="project" value="InterPro"/>
</dbReference>
<feature type="transmembrane region" description="Helical" evidence="7">
    <location>
        <begin position="176"/>
        <end position="195"/>
    </location>
</feature>
<dbReference type="InterPro" id="IPR044772">
    <property type="entry name" value="NO3_transporter"/>
</dbReference>
<evidence type="ECO:0000256" key="3">
    <source>
        <dbReference type="ARBA" id="ARBA00022692"/>
    </source>
</evidence>
<dbReference type="EMBL" id="PDEV01000001">
    <property type="protein sequence ID" value="PEN17272.1"/>
    <property type="molecule type" value="Genomic_DNA"/>
</dbReference>
<evidence type="ECO:0000256" key="1">
    <source>
        <dbReference type="ARBA" id="ARBA00004651"/>
    </source>
</evidence>
<dbReference type="EMBL" id="NCWU01000004">
    <property type="protein sequence ID" value="PAK85910.1"/>
    <property type="molecule type" value="Genomic_DNA"/>
</dbReference>